<feature type="domain" description="HTH araC/xylS-type" evidence="4">
    <location>
        <begin position="202"/>
        <end position="303"/>
    </location>
</feature>
<sequence>MIDKSVPKKELHYYKSISDLCKALGVSKPSHPLIVQINHDEISSSSKVRYLVHDFYMVSYKSNLNGKLKYGQGYYDFDEGGLLFVAPNQALSVMDDTECKGQSLFIHPDFFAGYNLHKSIMKYGFFGYNINEALHLSEKEKAKILHVFEDIKDELETSIDDTSQQLIISYIEVLLNYSNRYYKRQFITRKAINSPVIERFETILNNYYNAGLASELGIPSVKYFSDQLNVSSGYLSDLLRNLTGMNTQQHIHAKLIEKAKQKLSTSEHTAAEIAYELGFEFPQSFNKLFKIKTGLTPLEFREQLM</sequence>
<evidence type="ECO:0000313" key="5">
    <source>
        <dbReference type="EMBL" id="MDJ1505740.1"/>
    </source>
</evidence>
<evidence type="ECO:0000256" key="1">
    <source>
        <dbReference type="ARBA" id="ARBA00023015"/>
    </source>
</evidence>
<dbReference type="InterPro" id="IPR018060">
    <property type="entry name" value="HTH_AraC"/>
</dbReference>
<keyword evidence="3" id="KW-0804">Transcription</keyword>
<proteinExistence type="predicted"/>
<keyword evidence="2" id="KW-0238">DNA-binding</keyword>
<name>A0AAE3UHR0_9BACT</name>
<dbReference type="AlphaFoldDB" id="A0AAE3UHR0"/>
<dbReference type="EMBL" id="JASJOU010000018">
    <property type="protein sequence ID" value="MDJ1505740.1"/>
    <property type="molecule type" value="Genomic_DNA"/>
</dbReference>
<dbReference type="RefSeq" id="WP_314518085.1">
    <property type="nucleotide sequence ID" value="NZ_JASJOU010000018.1"/>
</dbReference>
<evidence type="ECO:0000256" key="3">
    <source>
        <dbReference type="ARBA" id="ARBA00023163"/>
    </source>
</evidence>
<dbReference type="Gene3D" id="1.10.10.60">
    <property type="entry name" value="Homeodomain-like"/>
    <property type="match status" value="1"/>
</dbReference>
<accession>A0AAE3UHR0</accession>
<dbReference type="PROSITE" id="PS01124">
    <property type="entry name" value="HTH_ARAC_FAMILY_2"/>
    <property type="match status" value="1"/>
</dbReference>
<dbReference type="PANTHER" id="PTHR43280:SF32">
    <property type="entry name" value="TRANSCRIPTIONAL REGULATORY PROTEIN"/>
    <property type="match status" value="1"/>
</dbReference>
<dbReference type="PANTHER" id="PTHR43280">
    <property type="entry name" value="ARAC-FAMILY TRANSCRIPTIONAL REGULATOR"/>
    <property type="match status" value="1"/>
</dbReference>
<dbReference type="SUPFAM" id="SSF46689">
    <property type="entry name" value="Homeodomain-like"/>
    <property type="match status" value="1"/>
</dbReference>
<dbReference type="Pfam" id="PF12833">
    <property type="entry name" value="HTH_18"/>
    <property type="match status" value="1"/>
</dbReference>
<gene>
    <name evidence="5" type="ORF">QNI22_34105</name>
</gene>
<evidence type="ECO:0000259" key="4">
    <source>
        <dbReference type="PROSITE" id="PS01124"/>
    </source>
</evidence>
<dbReference type="GO" id="GO:0003700">
    <property type="term" value="F:DNA-binding transcription factor activity"/>
    <property type="evidence" value="ECO:0007669"/>
    <property type="project" value="InterPro"/>
</dbReference>
<keyword evidence="6" id="KW-1185">Reference proteome</keyword>
<dbReference type="SMART" id="SM00342">
    <property type="entry name" value="HTH_ARAC"/>
    <property type="match status" value="1"/>
</dbReference>
<organism evidence="5 6">
    <name type="scientific">Xanthocytophaga agilis</name>
    <dbReference type="NCBI Taxonomy" id="3048010"/>
    <lineage>
        <taxon>Bacteria</taxon>
        <taxon>Pseudomonadati</taxon>
        <taxon>Bacteroidota</taxon>
        <taxon>Cytophagia</taxon>
        <taxon>Cytophagales</taxon>
        <taxon>Rhodocytophagaceae</taxon>
        <taxon>Xanthocytophaga</taxon>
    </lineage>
</organism>
<evidence type="ECO:0000313" key="6">
    <source>
        <dbReference type="Proteomes" id="UP001232063"/>
    </source>
</evidence>
<dbReference type="GO" id="GO:0043565">
    <property type="term" value="F:sequence-specific DNA binding"/>
    <property type="evidence" value="ECO:0007669"/>
    <property type="project" value="InterPro"/>
</dbReference>
<dbReference type="Proteomes" id="UP001232063">
    <property type="component" value="Unassembled WGS sequence"/>
</dbReference>
<keyword evidence="1" id="KW-0805">Transcription regulation</keyword>
<evidence type="ECO:0000256" key="2">
    <source>
        <dbReference type="ARBA" id="ARBA00023125"/>
    </source>
</evidence>
<comment type="caution">
    <text evidence="5">The sequence shown here is derived from an EMBL/GenBank/DDBJ whole genome shotgun (WGS) entry which is preliminary data.</text>
</comment>
<protein>
    <submittedName>
        <fullName evidence="5">Helix-turn-helix domain-containing protein</fullName>
    </submittedName>
</protein>
<reference evidence="5" key="1">
    <citation type="submission" date="2023-05" db="EMBL/GenBank/DDBJ databases">
        <authorList>
            <person name="Zhang X."/>
        </authorList>
    </citation>
    <scope>NUCLEOTIDE SEQUENCE</scope>
    <source>
        <strain evidence="5">BD1B2-1</strain>
    </source>
</reference>
<dbReference type="InterPro" id="IPR009057">
    <property type="entry name" value="Homeodomain-like_sf"/>
</dbReference>